<proteinExistence type="predicted"/>
<reference evidence="2 3" key="1">
    <citation type="submission" date="2017-12" db="EMBL/GenBank/DDBJ databases">
        <title>Sequencing the genomes of 1000 Actinobacteria strains.</title>
        <authorList>
            <person name="Klenk H.-P."/>
        </authorList>
    </citation>
    <scope>NUCLEOTIDE SEQUENCE [LARGE SCALE GENOMIC DNA]</scope>
    <source>
        <strain evidence="2 3">DSM 45165</strain>
    </source>
</reference>
<gene>
    <name evidence="2" type="ORF">ATK30_0815</name>
</gene>
<dbReference type="EMBL" id="PJMY01000002">
    <property type="protein sequence ID" value="PKV99826.1"/>
    <property type="molecule type" value="Genomic_DNA"/>
</dbReference>
<dbReference type="Proteomes" id="UP000233750">
    <property type="component" value="Unassembled WGS sequence"/>
</dbReference>
<comment type="caution">
    <text evidence="2">The sequence shown here is derived from an EMBL/GenBank/DDBJ whole genome shotgun (WGS) entry which is preliminary data.</text>
</comment>
<feature type="region of interest" description="Disordered" evidence="1">
    <location>
        <begin position="1"/>
        <end position="21"/>
    </location>
</feature>
<sequence>MRAITRSNQVAGGAHGTPPPRDHLIIGCAGAEQVPGPTVRYAVITPEGLLMVREAVGDTGPDEWGEPYQHELWTAVRDQVDPDGGAVNGVPLAGGMRAKVADAADHLPRVHPPNPVGSAVLISLSCAPRVWRGSIAIMGEETDEGITTSLTADQLDTLAGAHRRALSFYARCR</sequence>
<accession>A0A2N3X132</accession>
<evidence type="ECO:0000256" key="1">
    <source>
        <dbReference type="SAM" id="MobiDB-lite"/>
    </source>
</evidence>
<keyword evidence="3" id="KW-1185">Reference proteome</keyword>
<dbReference type="AlphaFoldDB" id="A0A2N3X132"/>
<dbReference type="RefSeq" id="WP_098085288.1">
    <property type="nucleotide sequence ID" value="NZ_PJMY01000002.1"/>
</dbReference>
<organism evidence="2 3">
    <name type="scientific">Amycolatopsis echigonensis</name>
    <dbReference type="NCBI Taxonomy" id="2576905"/>
    <lineage>
        <taxon>Bacteria</taxon>
        <taxon>Bacillati</taxon>
        <taxon>Actinomycetota</taxon>
        <taxon>Actinomycetes</taxon>
        <taxon>Pseudonocardiales</taxon>
        <taxon>Pseudonocardiaceae</taxon>
        <taxon>Amycolatopsis</taxon>
    </lineage>
</organism>
<evidence type="ECO:0000313" key="3">
    <source>
        <dbReference type="Proteomes" id="UP000233750"/>
    </source>
</evidence>
<protein>
    <submittedName>
        <fullName evidence="2">Uncharacterized protein</fullName>
    </submittedName>
</protein>
<feature type="compositionally biased region" description="Polar residues" evidence="1">
    <location>
        <begin position="1"/>
        <end position="10"/>
    </location>
</feature>
<dbReference type="OrthoDB" id="3675204at2"/>
<evidence type="ECO:0000313" key="2">
    <source>
        <dbReference type="EMBL" id="PKV99826.1"/>
    </source>
</evidence>
<name>A0A2N3X132_9PSEU</name>